<dbReference type="AlphaFoldDB" id="A0A511XDE0"/>
<dbReference type="Pfam" id="PF00174">
    <property type="entry name" value="Oxidored_molyb"/>
    <property type="match status" value="1"/>
</dbReference>
<evidence type="ECO:0000313" key="2">
    <source>
        <dbReference type="EMBL" id="GEN60972.1"/>
    </source>
</evidence>
<dbReference type="PANTHER" id="PTHR43032:SF2">
    <property type="entry name" value="BLL0505 PROTEIN"/>
    <property type="match status" value="1"/>
</dbReference>
<evidence type="ECO:0000313" key="3">
    <source>
        <dbReference type="Proteomes" id="UP000321635"/>
    </source>
</evidence>
<proteinExistence type="predicted"/>
<dbReference type="Gene3D" id="3.90.420.10">
    <property type="entry name" value="Oxidoreductase, molybdopterin-binding domain"/>
    <property type="match status" value="1"/>
</dbReference>
<name>A0A511XDE0_9PROT</name>
<dbReference type="EMBL" id="BJYF01000023">
    <property type="protein sequence ID" value="GEN60972.1"/>
    <property type="molecule type" value="Genomic_DNA"/>
</dbReference>
<gene>
    <name evidence="2" type="ORF">ANI02nite_28560</name>
</gene>
<sequence>MKRPTIDRSLIATELRRIERRFMLKSALSLGGLAMLSGCAIDDEPSVEKALAKIMGFTDHVQAMMFSRNRLAREFSTSQITRPFPFNAYYDQEEIRVADESRWRLEVGGLVSDKRPWSLAQFRALELQRQITRHICVEGWSAIGSWSGVRLSTFLQHIGADTRAKYVKFGCFDDYSTSIDMETALHPQTIMVLDFDDASLPPAYGAPMKVRIPTKLGYKNPKYLASVEVTNSFPGGYWEDQGYDWFGGS</sequence>
<dbReference type="SUPFAM" id="SSF56524">
    <property type="entry name" value="Oxidoreductase molybdopterin-binding domain"/>
    <property type="match status" value="1"/>
</dbReference>
<evidence type="ECO:0000259" key="1">
    <source>
        <dbReference type="Pfam" id="PF00174"/>
    </source>
</evidence>
<dbReference type="RefSeq" id="WP_026398607.1">
    <property type="nucleotide sequence ID" value="NZ_AUBI01000014.1"/>
</dbReference>
<reference evidence="2 3" key="1">
    <citation type="submission" date="2019-07" db="EMBL/GenBank/DDBJ databases">
        <title>Whole genome shotgun sequence of Acetobacter nitrogenifigens NBRC 105050.</title>
        <authorList>
            <person name="Hosoyama A."/>
            <person name="Uohara A."/>
            <person name="Ohji S."/>
            <person name="Ichikawa N."/>
        </authorList>
    </citation>
    <scope>NUCLEOTIDE SEQUENCE [LARGE SCALE GENOMIC DNA]</scope>
    <source>
        <strain evidence="2 3">NBRC 105050</strain>
    </source>
</reference>
<dbReference type="InterPro" id="IPR006311">
    <property type="entry name" value="TAT_signal"/>
</dbReference>
<dbReference type="STRING" id="1120919.GCA_000429165_03042"/>
<keyword evidence="3" id="KW-1185">Reference proteome</keyword>
<dbReference type="InterPro" id="IPR036374">
    <property type="entry name" value="OxRdtase_Mopterin-bd_sf"/>
</dbReference>
<dbReference type="PANTHER" id="PTHR43032">
    <property type="entry name" value="PROTEIN-METHIONINE-SULFOXIDE REDUCTASE"/>
    <property type="match status" value="1"/>
</dbReference>
<dbReference type="Proteomes" id="UP000321635">
    <property type="component" value="Unassembled WGS sequence"/>
</dbReference>
<dbReference type="PROSITE" id="PS51318">
    <property type="entry name" value="TAT"/>
    <property type="match status" value="1"/>
</dbReference>
<dbReference type="InterPro" id="IPR000572">
    <property type="entry name" value="OxRdtase_Mopterin-bd_dom"/>
</dbReference>
<feature type="domain" description="Oxidoreductase molybdopterin-binding" evidence="1">
    <location>
        <begin position="97"/>
        <end position="238"/>
    </location>
</feature>
<dbReference type="OrthoDB" id="9795587at2"/>
<comment type="caution">
    <text evidence="2">The sequence shown here is derived from an EMBL/GenBank/DDBJ whole genome shotgun (WGS) entry which is preliminary data.</text>
</comment>
<organism evidence="2 3">
    <name type="scientific">Acetobacter nitrogenifigens DSM 23921 = NBRC 105050</name>
    <dbReference type="NCBI Taxonomy" id="1120919"/>
    <lineage>
        <taxon>Bacteria</taxon>
        <taxon>Pseudomonadati</taxon>
        <taxon>Pseudomonadota</taxon>
        <taxon>Alphaproteobacteria</taxon>
        <taxon>Acetobacterales</taxon>
        <taxon>Acetobacteraceae</taxon>
        <taxon>Acetobacter</taxon>
    </lineage>
</organism>
<accession>A0A511XDE0</accession>
<protein>
    <recommendedName>
        <fullName evidence="1">Oxidoreductase molybdopterin-binding domain-containing protein</fullName>
    </recommendedName>
</protein>